<sequence>MSNAQRPGLKSRAMPPPSTMRRGLNRAHTATPSMNGRASPADSIASSRVRSPAGSVACGKRKERDFDRDSGEGANINVVVRCRGRSDREVRENSGVVVRTDGLKGNYVELSMGPSALSNKTYTFDKVFSPAADQIMIFDEVVSPILDEVLSGFNCTIFAYGQTGTGKTYTMSGDISDTVPVPDSAGIIPRVLHSLFAKLDGDNESENSVKCSFIELYNEELRDLLSADDSVKLKIYEENNKKGHVTTMVQGMEESHIVSASKGIQLLREGSHKRQVAATKCNDLSSRSHTIFTITVYMKRTADTGEEFVSTGKLNLVDLAGSENIQRSGAENKRATEAGLINKSLLTLGRVINALVDRSSHIPYRESKLTRLLQDSLGGPTKTCIIATLSPARSNLEETISTLDYAFRAKNIRNKPQVNAMVSKKTMLKEFTHEIEKLKSELIATRQRNGVYLTQEAYDELTMENESRRILTDEQRDKILAMEINLRNKVQELFTLTTNFNNLKKDNEMTKMMLDGTKTILEKTEAVLDHTRRNLADETALRKAHQETEENLYAVGTDLLSTLSRTTTDIDALHSKLRRRSHLHSANRQHWSSAQSQVSNTTRLVEDRLSALQEHQENLIESLTQRMQTFVQDELQKLKDSQEMLQEKARAFGKSHAEVNSQTAKSRDDVNGVLEEIKLLREEVKTKVGAGLNDLSAAAERISAGILTEIDAFHAQLHTSYASLGKDFKTTFDDLVRRLNEQQSEAEKLQDQIVKANEELALRNNEAEARLAALIEEEQQQQATEREALMSQISALINSTAKKQQDRVATALSSVRCQMDQSRAAHGQVHEAFITGSQSWSAQAQALVSSVVESRESVKTKIKSDFAVANTNTESLRSVTKSVHNSTVQTVKEQMQHLDTQLMGLDEIVSRIQEHNNTHHEAHSASLAILSSDVQASYKNIGEHFQTSFVRIEELDSDMAERASALQETLPSLGAGSDIREPLSSLRAELEADALEEYKITGQTPQRTQYNYPRKLPRTEQHEVILAKLHGSPLGSPSKRSPTKAPVFTDSSSDLSAASHSATSSGGATTPGLREVDINIVAAPADVQSSTADKDGLGALGMPPLKRQHPNSGSDSKLPGPKKRATRMTVAGSAAEKLASGERENLTVDLSRSVGAGAIHPGIGRRLRSHNSG</sequence>
<dbReference type="RefSeq" id="XP_016211384.1">
    <property type="nucleotide sequence ID" value="XM_016360707.1"/>
</dbReference>
<dbReference type="InterPro" id="IPR027417">
    <property type="entry name" value="P-loop_NTPase"/>
</dbReference>
<comment type="subcellular location">
    <subcellularLocation>
        <location evidence="1">Cytoplasm</location>
        <location evidence="1">Cytoskeleton</location>
    </subcellularLocation>
</comment>
<dbReference type="EMBL" id="KN847554">
    <property type="protein sequence ID" value="KIW01515.1"/>
    <property type="molecule type" value="Genomic_DNA"/>
</dbReference>
<keyword evidence="5" id="KW-0493">Microtubule</keyword>
<protein>
    <recommendedName>
        <fullName evidence="17">Kinesin motor domain-containing protein</fullName>
    </recommendedName>
</protein>
<evidence type="ECO:0000313" key="18">
    <source>
        <dbReference type="EMBL" id="KIW01515.1"/>
    </source>
</evidence>
<dbReference type="InterPro" id="IPR047149">
    <property type="entry name" value="KIF11-like"/>
</dbReference>
<keyword evidence="9 15" id="KW-0175">Coiled coil</keyword>
<name>A0A0D2A4X6_9PEZI</name>
<dbReference type="InterPro" id="IPR047241">
    <property type="entry name" value="KIF11-like_kin_motor_dom"/>
</dbReference>
<evidence type="ECO:0000256" key="14">
    <source>
        <dbReference type="PROSITE-ProRule" id="PRU00283"/>
    </source>
</evidence>
<feature type="domain" description="Kinesin motor" evidence="17">
    <location>
        <begin position="75"/>
        <end position="412"/>
    </location>
</feature>
<dbReference type="SUPFAM" id="SSF52540">
    <property type="entry name" value="P-loop containing nucleoside triphosphate hydrolases"/>
    <property type="match status" value="1"/>
</dbReference>
<dbReference type="GO" id="GO:0007018">
    <property type="term" value="P:microtubule-based movement"/>
    <property type="evidence" value="ECO:0007669"/>
    <property type="project" value="InterPro"/>
</dbReference>
<keyword evidence="3" id="KW-0597">Phosphoprotein</keyword>
<keyword evidence="6 14" id="KW-0547">Nucleotide-binding</keyword>
<evidence type="ECO:0000256" key="6">
    <source>
        <dbReference type="ARBA" id="ARBA00022741"/>
    </source>
</evidence>
<feature type="compositionally biased region" description="Basic and acidic residues" evidence="16">
    <location>
        <begin position="60"/>
        <end position="70"/>
    </location>
</feature>
<dbReference type="InterPro" id="IPR019821">
    <property type="entry name" value="Kinesin_motor_CS"/>
</dbReference>
<gene>
    <name evidence="18" type="ORF">PV09_06993</name>
</gene>
<dbReference type="CDD" id="cd01364">
    <property type="entry name" value="KISc_BimC_Eg5"/>
    <property type="match status" value="1"/>
</dbReference>
<evidence type="ECO:0000256" key="16">
    <source>
        <dbReference type="SAM" id="MobiDB-lite"/>
    </source>
</evidence>
<keyword evidence="4" id="KW-0132">Cell division</keyword>
<dbReference type="AlphaFoldDB" id="A0A0D2A4X6"/>
<evidence type="ECO:0000256" key="5">
    <source>
        <dbReference type="ARBA" id="ARBA00022701"/>
    </source>
</evidence>
<dbReference type="PANTHER" id="PTHR47970">
    <property type="entry name" value="KINESIN-LIKE PROTEIN KIF11"/>
    <property type="match status" value="1"/>
</dbReference>
<dbReference type="VEuPathDB" id="FungiDB:PV09_06993"/>
<evidence type="ECO:0000256" key="11">
    <source>
        <dbReference type="ARBA" id="ARBA00023212"/>
    </source>
</evidence>
<keyword evidence="8 14" id="KW-0067">ATP-binding</keyword>
<feature type="region of interest" description="Disordered" evidence="16">
    <location>
        <begin position="1030"/>
        <end position="1072"/>
    </location>
</feature>
<evidence type="ECO:0000256" key="13">
    <source>
        <dbReference type="ARBA" id="ARBA00034704"/>
    </source>
</evidence>
<dbReference type="GO" id="GO:0008017">
    <property type="term" value="F:microtubule binding"/>
    <property type="evidence" value="ECO:0007669"/>
    <property type="project" value="InterPro"/>
</dbReference>
<dbReference type="Gene3D" id="3.40.850.10">
    <property type="entry name" value="Kinesin motor domain"/>
    <property type="match status" value="1"/>
</dbReference>
<dbReference type="FunCoup" id="A0A0D2A4X6">
    <property type="interactions" value="1009"/>
</dbReference>
<accession>A0A0D2A4X6</accession>
<dbReference type="InterPro" id="IPR025901">
    <property type="entry name" value="Kinesin-assoc_MT-bd_dom"/>
</dbReference>
<dbReference type="GO" id="GO:0005876">
    <property type="term" value="C:spindle microtubule"/>
    <property type="evidence" value="ECO:0007669"/>
    <property type="project" value="TreeGrafter"/>
</dbReference>
<dbReference type="InterPro" id="IPR001752">
    <property type="entry name" value="Kinesin_motor_dom"/>
</dbReference>
<dbReference type="GO" id="GO:0005524">
    <property type="term" value="F:ATP binding"/>
    <property type="evidence" value="ECO:0007669"/>
    <property type="project" value="UniProtKB-UniRule"/>
</dbReference>
<dbReference type="InParanoid" id="A0A0D2A4X6"/>
<evidence type="ECO:0000256" key="10">
    <source>
        <dbReference type="ARBA" id="ARBA00023175"/>
    </source>
</evidence>
<keyword evidence="10 14" id="KW-0505">Motor protein</keyword>
<evidence type="ECO:0000256" key="12">
    <source>
        <dbReference type="ARBA" id="ARBA00023306"/>
    </source>
</evidence>
<feature type="coiled-coil region" evidence="15">
    <location>
        <begin position="421"/>
        <end position="448"/>
    </location>
</feature>
<evidence type="ECO:0000256" key="9">
    <source>
        <dbReference type="ARBA" id="ARBA00023054"/>
    </source>
</evidence>
<dbReference type="STRING" id="253628.A0A0D2A4X6"/>
<dbReference type="GeneID" id="27314966"/>
<dbReference type="PROSITE" id="PS00411">
    <property type="entry name" value="KINESIN_MOTOR_1"/>
    <property type="match status" value="1"/>
</dbReference>
<evidence type="ECO:0000313" key="19">
    <source>
        <dbReference type="Proteomes" id="UP000053259"/>
    </source>
</evidence>
<keyword evidence="19" id="KW-1185">Reference proteome</keyword>
<dbReference type="PRINTS" id="PR00380">
    <property type="entry name" value="KINESINHEAVY"/>
</dbReference>
<feature type="binding site" evidence="14">
    <location>
        <begin position="161"/>
        <end position="168"/>
    </location>
    <ligand>
        <name>ATP</name>
        <dbReference type="ChEBI" id="CHEBI:30616"/>
    </ligand>
</feature>
<feature type="region of interest" description="Disordered" evidence="16">
    <location>
        <begin position="1"/>
        <end position="70"/>
    </location>
</feature>
<dbReference type="GO" id="GO:0051301">
    <property type="term" value="P:cell division"/>
    <property type="evidence" value="ECO:0007669"/>
    <property type="project" value="UniProtKB-KW"/>
</dbReference>
<dbReference type="PANTHER" id="PTHR47970:SF12">
    <property type="entry name" value="KINESIN FAMILY MEMBER 11"/>
    <property type="match status" value="1"/>
</dbReference>
<organism evidence="18 19">
    <name type="scientific">Verruconis gallopava</name>
    <dbReference type="NCBI Taxonomy" id="253628"/>
    <lineage>
        <taxon>Eukaryota</taxon>
        <taxon>Fungi</taxon>
        <taxon>Dikarya</taxon>
        <taxon>Ascomycota</taxon>
        <taxon>Pezizomycotina</taxon>
        <taxon>Dothideomycetes</taxon>
        <taxon>Pleosporomycetidae</taxon>
        <taxon>Venturiales</taxon>
        <taxon>Sympoventuriaceae</taxon>
        <taxon>Verruconis</taxon>
    </lineage>
</organism>
<dbReference type="SMART" id="SM00129">
    <property type="entry name" value="KISc"/>
    <property type="match status" value="1"/>
</dbReference>
<dbReference type="InterPro" id="IPR036961">
    <property type="entry name" value="Kinesin_motor_dom_sf"/>
</dbReference>
<evidence type="ECO:0000256" key="7">
    <source>
        <dbReference type="ARBA" id="ARBA00022776"/>
    </source>
</evidence>
<dbReference type="Pfam" id="PF13931">
    <property type="entry name" value="Microtub_bind"/>
    <property type="match status" value="1"/>
</dbReference>
<dbReference type="FunFam" id="3.40.850.10:FF:000051">
    <property type="entry name" value="Kinesin-like protein bimC"/>
    <property type="match status" value="1"/>
</dbReference>
<evidence type="ECO:0000256" key="3">
    <source>
        <dbReference type="ARBA" id="ARBA00022553"/>
    </source>
</evidence>
<evidence type="ECO:0000256" key="15">
    <source>
        <dbReference type="SAM" id="Coils"/>
    </source>
</evidence>
<evidence type="ECO:0000256" key="4">
    <source>
        <dbReference type="ARBA" id="ARBA00022618"/>
    </source>
</evidence>
<dbReference type="GO" id="GO:0072686">
    <property type="term" value="C:mitotic spindle"/>
    <property type="evidence" value="ECO:0007669"/>
    <property type="project" value="TreeGrafter"/>
</dbReference>
<dbReference type="GO" id="GO:0008574">
    <property type="term" value="F:plus-end-directed microtubule motor activity"/>
    <property type="evidence" value="ECO:0007669"/>
    <property type="project" value="TreeGrafter"/>
</dbReference>
<evidence type="ECO:0000256" key="1">
    <source>
        <dbReference type="ARBA" id="ARBA00004245"/>
    </source>
</evidence>
<dbReference type="GO" id="GO:0000073">
    <property type="term" value="P:initial mitotic spindle pole body separation"/>
    <property type="evidence" value="ECO:0007669"/>
    <property type="project" value="TreeGrafter"/>
</dbReference>
<dbReference type="GO" id="GO:0005634">
    <property type="term" value="C:nucleus"/>
    <property type="evidence" value="ECO:0007669"/>
    <property type="project" value="TreeGrafter"/>
</dbReference>
<keyword evidence="7" id="KW-0498">Mitosis</keyword>
<reference evidence="18 19" key="1">
    <citation type="submission" date="2015-01" db="EMBL/GenBank/DDBJ databases">
        <title>The Genome Sequence of Ochroconis gallopava CBS43764.</title>
        <authorList>
            <consortium name="The Broad Institute Genomics Platform"/>
            <person name="Cuomo C."/>
            <person name="de Hoog S."/>
            <person name="Gorbushina A."/>
            <person name="Stielow B."/>
            <person name="Teixiera M."/>
            <person name="Abouelleil A."/>
            <person name="Chapman S.B."/>
            <person name="Priest M."/>
            <person name="Young S.K."/>
            <person name="Wortman J."/>
            <person name="Nusbaum C."/>
            <person name="Birren B."/>
        </authorList>
    </citation>
    <scope>NUCLEOTIDE SEQUENCE [LARGE SCALE GENOMIC DNA]</scope>
    <source>
        <strain evidence="18 19">CBS 43764</strain>
    </source>
</reference>
<dbReference type="Proteomes" id="UP000053259">
    <property type="component" value="Unassembled WGS sequence"/>
</dbReference>
<evidence type="ECO:0000256" key="8">
    <source>
        <dbReference type="ARBA" id="ARBA00022840"/>
    </source>
</evidence>
<dbReference type="OrthoDB" id="3176171at2759"/>
<evidence type="ECO:0000256" key="2">
    <source>
        <dbReference type="ARBA" id="ARBA00022490"/>
    </source>
</evidence>
<feature type="region of interest" description="Disordered" evidence="16">
    <location>
        <begin position="1087"/>
        <end position="1124"/>
    </location>
</feature>
<keyword evidence="2" id="KW-0963">Cytoplasm</keyword>
<dbReference type="PROSITE" id="PS50067">
    <property type="entry name" value="KINESIN_MOTOR_2"/>
    <property type="match status" value="1"/>
</dbReference>
<keyword evidence="11" id="KW-0206">Cytoskeleton</keyword>
<dbReference type="Pfam" id="PF00225">
    <property type="entry name" value="Kinesin"/>
    <property type="match status" value="1"/>
</dbReference>
<keyword evidence="12" id="KW-0131">Cell cycle</keyword>
<evidence type="ECO:0000259" key="17">
    <source>
        <dbReference type="PROSITE" id="PS50067"/>
    </source>
</evidence>
<feature type="compositionally biased region" description="Low complexity" evidence="16">
    <location>
        <begin position="1049"/>
        <end position="1070"/>
    </location>
</feature>
<comment type="similarity">
    <text evidence="13">Belongs to the TRAFAC class myosin-kinesin ATPase superfamily. Kinesin family. KIN-5/BimC subfamily.</text>
</comment>
<dbReference type="HOGENOM" id="CLU_001485_33_2_1"/>
<proteinExistence type="inferred from homology"/>
<feature type="coiled-coil region" evidence="15">
    <location>
        <begin position="732"/>
        <end position="784"/>
    </location>
</feature>